<dbReference type="GO" id="GO:0005385">
    <property type="term" value="F:zinc ion transmembrane transporter activity"/>
    <property type="evidence" value="ECO:0007669"/>
    <property type="project" value="TreeGrafter"/>
</dbReference>
<dbReference type="InterPro" id="IPR050681">
    <property type="entry name" value="CDF/SLC30A"/>
</dbReference>
<evidence type="ECO:0000256" key="8">
    <source>
        <dbReference type="ARBA" id="ARBA00023136"/>
    </source>
</evidence>
<keyword evidence="7" id="KW-0406">Ion transport</keyword>
<feature type="transmembrane region" description="Helical" evidence="9">
    <location>
        <begin position="197"/>
        <end position="215"/>
    </location>
</feature>
<keyword evidence="6 9" id="KW-1133">Transmembrane helix</keyword>
<dbReference type="InterPro" id="IPR027470">
    <property type="entry name" value="Cation_efflux_CTD"/>
</dbReference>
<comment type="subcellular location">
    <subcellularLocation>
        <location evidence="1">Membrane</location>
        <topology evidence="1">Multi-pass membrane protein</topology>
    </subcellularLocation>
</comment>
<organism evidence="12 13">
    <name type="scientific">Sphingopyxis granuli</name>
    <dbReference type="NCBI Taxonomy" id="267128"/>
    <lineage>
        <taxon>Bacteria</taxon>
        <taxon>Pseudomonadati</taxon>
        <taxon>Pseudomonadota</taxon>
        <taxon>Alphaproteobacteria</taxon>
        <taxon>Sphingomonadales</taxon>
        <taxon>Sphingomonadaceae</taxon>
        <taxon>Sphingopyxis</taxon>
    </lineage>
</organism>
<sequence length="312" mass="33530">MSENVDVPVVAGSNGAARLAHEHVKNANSRMLLLALILTGTFLIAEVIGSFAFNSLALLSDAAHMLTDVAALTIALMAIRIGARAADDRRTFGYRRFEILAAAFNALMLFAVAIYVLIEAINRFRDPEPVQSTGMLIVAVAGLIINLISMRLLRSGKERSLNLKGAYLEVWADMLGSIGVIGGAVAIRFTGLTWIDPVVAVGIGLWVLPRTWILLRDTANILLEGVPRGLSLDAIRQAIAGVPGVQSAHDLHVWSITSDYISCSVHIVVKDFSLAESIRGRVAQMLAQSFQIEHATIQTESKPCAEIGSAHT</sequence>
<keyword evidence="13" id="KW-1185">Reference proteome</keyword>
<keyword evidence="4 9" id="KW-0812">Transmembrane</keyword>
<dbReference type="InterPro" id="IPR058533">
    <property type="entry name" value="Cation_efflux_TM"/>
</dbReference>
<dbReference type="KEGG" id="sgi:SGRAN_4196"/>
<feature type="transmembrane region" description="Helical" evidence="9">
    <location>
        <begin position="170"/>
        <end position="191"/>
    </location>
</feature>
<keyword evidence="5" id="KW-0862">Zinc</keyword>
<evidence type="ECO:0000256" key="4">
    <source>
        <dbReference type="ARBA" id="ARBA00022692"/>
    </source>
</evidence>
<keyword evidence="3" id="KW-0813">Transport</keyword>
<dbReference type="InterPro" id="IPR002524">
    <property type="entry name" value="Cation_efflux"/>
</dbReference>
<evidence type="ECO:0000256" key="1">
    <source>
        <dbReference type="ARBA" id="ARBA00004141"/>
    </source>
</evidence>
<dbReference type="NCBIfam" id="TIGR01297">
    <property type="entry name" value="CDF"/>
    <property type="match status" value="1"/>
</dbReference>
<proteinExistence type="inferred from homology"/>
<evidence type="ECO:0000256" key="5">
    <source>
        <dbReference type="ARBA" id="ARBA00022906"/>
    </source>
</evidence>
<evidence type="ECO:0000256" key="6">
    <source>
        <dbReference type="ARBA" id="ARBA00022989"/>
    </source>
</evidence>
<dbReference type="InterPro" id="IPR036837">
    <property type="entry name" value="Cation_efflux_CTD_sf"/>
</dbReference>
<keyword evidence="8 9" id="KW-0472">Membrane</keyword>
<dbReference type="GO" id="GO:0005886">
    <property type="term" value="C:plasma membrane"/>
    <property type="evidence" value="ECO:0007669"/>
    <property type="project" value="TreeGrafter"/>
</dbReference>
<reference evidence="12 13" key="1">
    <citation type="journal article" date="2016" name="BMC Genomics">
        <title>Genomic analysis of the nitrate-respiring Sphingopyxis granuli (formerly Sphingomonas macrogoltabida) strain TFA.</title>
        <authorList>
            <person name="Garcia-Romero I."/>
            <person name="Perez-Pulido A.J."/>
            <person name="Gonzalez-Flores Y.E."/>
            <person name="Reyes-Ramirez F."/>
            <person name="Santero E."/>
            <person name="Floriano B."/>
        </authorList>
    </citation>
    <scope>NUCLEOTIDE SEQUENCE [LARGE SCALE GENOMIC DNA]</scope>
    <source>
        <strain evidence="12 13">TFA</strain>
    </source>
</reference>
<dbReference type="Pfam" id="PF01545">
    <property type="entry name" value="Cation_efflux"/>
    <property type="match status" value="1"/>
</dbReference>
<comment type="similarity">
    <text evidence="2">Belongs to the cation diffusion facilitator (CDF) transporter (TC 2.A.4) family. SLC30A subfamily.</text>
</comment>
<dbReference type="SUPFAM" id="SSF160240">
    <property type="entry name" value="Cation efflux protein cytoplasmic domain-like"/>
    <property type="match status" value="1"/>
</dbReference>
<dbReference type="EMBL" id="CP012199">
    <property type="protein sequence ID" value="AMG76522.1"/>
    <property type="molecule type" value="Genomic_DNA"/>
</dbReference>
<evidence type="ECO:0000259" key="11">
    <source>
        <dbReference type="Pfam" id="PF16916"/>
    </source>
</evidence>
<gene>
    <name evidence="12" type="primary">czcD4</name>
    <name evidence="12" type="ORF">SGRAN_4196</name>
</gene>
<dbReference type="Pfam" id="PF16916">
    <property type="entry name" value="ZT_dimer"/>
    <property type="match status" value="1"/>
</dbReference>
<name>A0AA86L709_9SPHN</name>
<feature type="domain" description="Cation efflux protein cytoplasmic" evidence="11">
    <location>
        <begin position="228"/>
        <end position="301"/>
    </location>
</feature>
<dbReference type="InterPro" id="IPR027469">
    <property type="entry name" value="Cation_efflux_TMD_sf"/>
</dbReference>
<dbReference type="Gene3D" id="3.30.70.1350">
    <property type="entry name" value="Cation efflux protein, cytoplasmic domain"/>
    <property type="match status" value="1"/>
</dbReference>
<evidence type="ECO:0000313" key="13">
    <source>
        <dbReference type="Proteomes" id="UP000058599"/>
    </source>
</evidence>
<dbReference type="PANTHER" id="PTHR11562">
    <property type="entry name" value="CATION EFFLUX PROTEIN/ ZINC TRANSPORTER"/>
    <property type="match status" value="1"/>
</dbReference>
<evidence type="ECO:0000259" key="10">
    <source>
        <dbReference type="Pfam" id="PF01545"/>
    </source>
</evidence>
<evidence type="ECO:0000256" key="9">
    <source>
        <dbReference type="SAM" id="Phobius"/>
    </source>
</evidence>
<evidence type="ECO:0000256" key="7">
    <source>
        <dbReference type="ARBA" id="ARBA00023065"/>
    </source>
</evidence>
<feature type="transmembrane region" description="Helical" evidence="9">
    <location>
        <begin position="130"/>
        <end position="149"/>
    </location>
</feature>
<feature type="transmembrane region" description="Helical" evidence="9">
    <location>
        <begin position="62"/>
        <end position="79"/>
    </location>
</feature>
<dbReference type="AlphaFoldDB" id="A0AA86L709"/>
<dbReference type="Gene3D" id="1.20.1510.10">
    <property type="entry name" value="Cation efflux protein transmembrane domain"/>
    <property type="match status" value="1"/>
</dbReference>
<dbReference type="Proteomes" id="UP000058599">
    <property type="component" value="Chromosome"/>
</dbReference>
<feature type="domain" description="Cation efflux protein transmembrane" evidence="10">
    <location>
        <begin position="32"/>
        <end position="223"/>
    </location>
</feature>
<feature type="transmembrane region" description="Helical" evidence="9">
    <location>
        <begin position="99"/>
        <end position="118"/>
    </location>
</feature>
<dbReference type="RefSeq" id="WP_067186652.1">
    <property type="nucleotide sequence ID" value="NZ_CP012199.1"/>
</dbReference>
<evidence type="ECO:0000256" key="3">
    <source>
        <dbReference type="ARBA" id="ARBA00022448"/>
    </source>
</evidence>
<protein>
    <submittedName>
        <fullName evidence="12">Cadmium, cobalt and zinc/H(+)-K(+) antiporter</fullName>
    </submittedName>
</protein>
<accession>A0AA86L709</accession>
<dbReference type="SUPFAM" id="SSF161111">
    <property type="entry name" value="Cation efflux protein transmembrane domain-like"/>
    <property type="match status" value="1"/>
</dbReference>
<evidence type="ECO:0000313" key="12">
    <source>
        <dbReference type="EMBL" id="AMG76522.1"/>
    </source>
</evidence>
<feature type="transmembrane region" description="Helical" evidence="9">
    <location>
        <begin position="32"/>
        <end position="56"/>
    </location>
</feature>
<keyword evidence="5" id="KW-0864">Zinc transport</keyword>
<dbReference type="PANTHER" id="PTHR11562:SF17">
    <property type="entry name" value="RE54080P-RELATED"/>
    <property type="match status" value="1"/>
</dbReference>
<evidence type="ECO:0000256" key="2">
    <source>
        <dbReference type="ARBA" id="ARBA00008873"/>
    </source>
</evidence>